<name>A0ABT4GJY8_9BACL</name>
<gene>
    <name evidence="1" type="ORF">M5X19_26940</name>
</gene>
<organism evidence="1 2">
    <name type="scientific">Paenibacillus alginolyticus</name>
    <dbReference type="NCBI Taxonomy" id="59839"/>
    <lineage>
        <taxon>Bacteria</taxon>
        <taxon>Bacillati</taxon>
        <taxon>Bacillota</taxon>
        <taxon>Bacilli</taxon>
        <taxon>Bacillales</taxon>
        <taxon>Paenibacillaceae</taxon>
        <taxon>Paenibacillus</taxon>
    </lineage>
</organism>
<keyword evidence="2" id="KW-1185">Reference proteome</keyword>
<evidence type="ECO:0000313" key="2">
    <source>
        <dbReference type="Proteomes" id="UP001527099"/>
    </source>
</evidence>
<dbReference type="EMBL" id="JAMDMX010000103">
    <property type="protein sequence ID" value="MCY9696510.1"/>
    <property type="molecule type" value="Genomic_DNA"/>
</dbReference>
<accession>A0ABT4GJY8</accession>
<proteinExistence type="predicted"/>
<dbReference type="RefSeq" id="WP_173191123.1">
    <property type="nucleotide sequence ID" value="NZ_JAMDMX010000103.1"/>
</dbReference>
<comment type="caution">
    <text evidence="1">The sequence shown here is derived from an EMBL/GenBank/DDBJ whole genome shotgun (WGS) entry which is preliminary data.</text>
</comment>
<reference evidence="1 2" key="1">
    <citation type="submission" date="2022-05" db="EMBL/GenBank/DDBJ databases">
        <title>Genome Sequencing of Bee-Associated Microbes.</title>
        <authorList>
            <person name="Dunlap C."/>
        </authorList>
    </citation>
    <scope>NUCLEOTIDE SEQUENCE [LARGE SCALE GENOMIC DNA]</scope>
    <source>
        <strain evidence="1 2">NRRL B-14421</strain>
    </source>
</reference>
<evidence type="ECO:0000313" key="1">
    <source>
        <dbReference type="EMBL" id="MCY9696510.1"/>
    </source>
</evidence>
<dbReference type="Proteomes" id="UP001527099">
    <property type="component" value="Unassembled WGS sequence"/>
</dbReference>
<sequence>MLNEYELGKIAELRAKEMEQYFVQRDPQNKGKRISRQSSGLFNSKKQQATCCCC</sequence>
<protein>
    <submittedName>
        <fullName evidence="1">Uncharacterized protein</fullName>
    </submittedName>
</protein>